<gene>
    <name evidence="1" type="ORF">CBF35_02680</name>
</gene>
<dbReference type="Proteomes" id="UP000287239">
    <property type="component" value="Unassembled WGS sequence"/>
</dbReference>
<comment type="caution">
    <text evidence="1">The sequence shown here is derived from an EMBL/GenBank/DDBJ whole genome shotgun (WGS) entry which is preliminary data.</text>
</comment>
<keyword evidence="2" id="KW-1185">Reference proteome</keyword>
<name>A0A429ZU74_9ENTE</name>
<sequence length="143" mass="15852">MLKLRHVRPVYVGLMAKLSWLIFSRSYVITSRKNCPPSPLKRPMTILHIEQGDGGSSGVWGRGGKGDNRAGSLANQLLSVCFLAAAFGDKSLGIYKDRPLGKRLKVIGVQPSALKLLPFMIKSPKRQLTVGAFNYLIFYIPFF</sequence>
<organism evidence="1 2">
    <name type="scientific">Vagococcus salmoninarum</name>
    <dbReference type="NCBI Taxonomy" id="2739"/>
    <lineage>
        <taxon>Bacteria</taxon>
        <taxon>Bacillati</taxon>
        <taxon>Bacillota</taxon>
        <taxon>Bacilli</taxon>
        <taxon>Lactobacillales</taxon>
        <taxon>Enterococcaceae</taxon>
        <taxon>Vagococcus</taxon>
    </lineage>
</organism>
<accession>A0A429ZU74</accession>
<dbReference type="EMBL" id="NGJU01000003">
    <property type="protein sequence ID" value="RST97173.1"/>
    <property type="molecule type" value="Genomic_DNA"/>
</dbReference>
<evidence type="ECO:0000313" key="1">
    <source>
        <dbReference type="EMBL" id="RST97173.1"/>
    </source>
</evidence>
<proteinExistence type="predicted"/>
<dbReference type="AlphaFoldDB" id="A0A429ZU74"/>
<evidence type="ECO:0000313" key="2">
    <source>
        <dbReference type="Proteomes" id="UP000287239"/>
    </source>
</evidence>
<protein>
    <submittedName>
        <fullName evidence="1">Uncharacterized protein</fullName>
    </submittedName>
</protein>
<reference evidence="1 2" key="1">
    <citation type="submission" date="2017-05" db="EMBL/GenBank/DDBJ databases">
        <title>Vagococcus spp. assemblies.</title>
        <authorList>
            <person name="Gulvik C.A."/>
        </authorList>
    </citation>
    <scope>NUCLEOTIDE SEQUENCE [LARGE SCALE GENOMIC DNA]</scope>
    <source>
        <strain evidence="1 2">NCFB 2777</strain>
    </source>
</reference>